<evidence type="ECO:0000256" key="4">
    <source>
        <dbReference type="ARBA" id="ARBA00022989"/>
    </source>
</evidence>
<dbReference type="EMBL" id="CP034235">
    <property type="protein sequence ID" value="QGQ98002.1"/>
    <property type="molecule type" value="Genomic_DNA"/>
</dbReference>
<dbReference type="PANTHER" id="PTHR28259:SF1">
    <property type="entry name" value="FLUORIDE EXPORT PROTEIN 1-RELATED"/>
    <property type="match status" value="1"/>
</dbReference>
<dbReference type="GO" id="GO:0062054">
    <property type="term" value="F:fluoride channel activity"/>
    <property type="evidence" value="ECO:0007669"/>
    <property type="project" value="UniProtKB-UniRule"/>
</dbReference>
<keyword evidence="10" id="KW-0813">Transport</keyword>
<evidence type="ECO:0000313" key="12">
    <source>
        <dbReference type="Proteomes" id="UP000426246"/>
    </source>
</evidence>
<keyword evidence="12" id="KW-1185">Reference proteome</keyword>
<feature type="transmembrane region" description="Helical" evidence="10">
    <location>
        <begin position="67"/>
        <end position="86"/>
    </location>
</feature>
<keyword evidence="6 10" id="KW-0407">Ion channel</keyword>
<feature type="transmembrane region" description="Helical" evidence="10">
    <location>
        <begin position="6"/>
        <end position="24"/>
    </location>
</feature>
<dbReference type="RefSeq" id="WP_155703096.1">
    <property type="nucleotide sequence ID" value="NZ_CP034235.1"/>
</dbReference>
<evidence type="ECO:0000256" key="3">
    <source>
        <dbReference type="ARBA" id="ARBA00022692"/>
    </source>
</evidence>
<evidence type="ECO:0000256" key="9">
    <source>
        <dbReference type="ARBA" id="ARBA00049940"/>
    </source>
</evidence>
<evidence type="ECO:0000256" key="1">
    <source>
        <dbReference type="ARBA" id="ARBA00004651"/>
    </source>
</evidence>
<evidence type="ECO:0000256" key="7">
    <source>
        <dbReference type="ARBA" id="ARBA00035120"/>
    </source>
</evidence>
<evidence type="ECO:0000256" key="6">
    <source>
        <dbReference type="ARBA" id="ARBA00023303"/>
    </source>
</evidence>
<comment type="similarity">
    <text evidence="7 10">Belongs to the fluoride channel Fluc/FEX (TC 1.A.43) family.</text>
</comment>
<dbReference type="AlphaFoldDB" id="A0A6B8RQL8"/>
<feature type="transmembrane region" description="Helical" evidence="10">
    <location>
        <begin position="36"/>
        <end position="55"/>
    </location>
</feature>
<evidence type="ECO:0000256" key="10">
    <source>
        <dbReference type="HAMAP-Rule" id="MF_00454"/>
    </source>
</evidence>
<dbReference type="Pfam" id="PF02537">
    <property type="entry name" value="CRCB"/>
    <property type="match status" value="1"/>
</dbReference>
<keyword evidence="4 10" id="KW-1133">Transmembrane helix</keyword>
<keyword evidence="10" id="KW-0479">Metal-binding</keyword>
<feature type="binding site" evidence="10">
    <location>
        <position position="77"/>
    </location>
    <ligand>
        <name>Na(+)</name>
        <dbReference type="ChEBI" id="CHEBI:29101"/>
        <note>structural</note>
    </ligand>
</feature>
<dbReference type="InterPro" id="IPR003691">
    <property type="entry name" value="FluC"/>
</dbReference>
<dbReference type="KEGG" id="ppsc:EHS13_25470"/>
<comment type="activity regulation">
    <text evidence="10">Na(+) is not transported, but it plays an essential structural role and its presence is essential for fluoride channel function.</text>
</comment>
<comment type="subcellular location">
    <subcellularLocation>
        <location evidence="1 10">Cell membrane</location>
        <topology evidence="1 10">Multi-pass membrane protein</topology>
    </subcellularLocation>
</comment>
<keyword evidence="10" id="KW-0915">Sodium</keyword>
<gene>
    <name evidence="10 11" type="primary">crcB</name>
    <name evidence="10" type="synonym">fluC</name>
    <name evidence="11" type="ORF">EHS13_25470</name>
</gene>
<dbReference type="GO" id="GO:0140114">
    <property type="term" value="P:cellular detoxification of fluoride"/>
    <property type="evidence" value="ECO:0007669"/>
    <property type="project" value="UniProtKB-UniRule"/>
</dbReference>
<dbReference type="GO" id="GO:0046872">
    <property type="term" value="F:metal ion binding"/>
    <property type="evidence" value="ECO:0007669"/>
    <property type="project" value="UniProtKB-KW"/>
</dbReference>
<dbReference type="Proteomes" id="UP000426246">
    <property type="component" value="Chromosome"/>
</dbReference>
<feature type="binding site" evidence="10">
    <location>
        <position position="80"/>
    </location>
    <ligand>
        <name>Na(+)</name>
        <dbReference type="ChEBI" id="CHEBI:29101"/>
        <note>structural</note>
    </ligand>
</feature>
<comment type="function">
    <text evidence="9 10">Fluoride-specific ion channel. Important for reducing fluoride concentration in the cell, thus reducing its toxicity.</text>
</comment>
<evidence type="ECO:0000256" key="5">
    <source>
        <dbReference type="ARBA" id="ARBA00023136"/>
    </source>
</evidence>
<evidence type="ECO:0000256" key="8">
    <source>
        <dbReference type="ARBA" id="ARBA00035585"/>
    </source>
</evidence>
<reference evidence="12" key="1">
    <citation type="submission" date="2018-11" db="EMBL/GenBank/DDBJ databases">
        <title>Complete genome sequence of Paenibacillus sp. ML311-T8.</title>
        <authorList>
            <person name="Nam Y.-D."/>
            <person name="Kang J."/>
            <person name="Chung W.-H."/>
            <person name="Park Y.S."/>
        </authorList>
    </citation>
    <scope>NUCLEOTIDE SEQUENCE [LARGE SCALE GENOMIC DNA]</scope>
    <source>
        <strain evidence="12">ML311-T8</strain>
    </source>
</reference>
<protein>
    <recommendedName>
        <fullName evidence="10">Fluoride-specific ion channel FluC</fullName>
    </recommendedName>
</protein>
<dbReference type="PANTHER" id="PTHR28259">
    <property type="entry name" value="FLUORIDE EXPORT PROTEIN 1-RELATED"/>
    <property type="match status" value="1"/>
</dbReference>
<dbReference type="OrthoDB" id="9815830at2"/>
<evidence type="ECO:0000313" key="11">
    <source>
        <dbReference type="EMBL" id="QGQ98002.1"/>
    </source>
</evidence>
<keyword evidence="2 10" id="KW-1003">Cell membrane</keyword>
<organism evidence="11 12">
    <name type="scientific">Paenibacillus psychroresistens</name>
    <dbReference type="NCBI Taxonomy" id="1778678"/>
    <lineage>
        <taxon>Bacteria</taxon>
        <taxon>Bacillati</taxon>
        <taxon>Bacillota</taxon>
        <taxon>Bacilli</taxon>
        <taxon>Bacillales</taxon>
        <taxon>Paenibacillaceae</taxon>
        <taxon>Paenibacillus</taxon>
    </lineage>
</organism>
<dbReference type="GO" id="GO:0005886">
    <property type="term" value="C:plasma membrane"/>
    <property type="evidence" value="ECO:0007669"/>
    <property type="project" value="UniProtKB-SubCell"/>
</dbReference>
<comment type="catalytic activity">
    <reaction evidence="8">
        <text>fluoride(in) = fluoride(out)</text>
        <dbReference type="Rhea" id="RHEA:76159"/>
        <dbReference type="ChEBI" id="CHEBI:17051"/>
    </reaction>
    <physiologicalReaction direction="left-to-right" evidence="8">
        <dbReference type="Rhea" id="RHEA:76160"/>
    </physiologicalReaction>
</comment>
<keyword evidence="3 10" id="KW-0812">Transmembrane</keyword>
<evidence type="ECO:0000256" key="2">
    <source>
        <dbReference type="ARBA" id="ARBA00022475"/>
    </source>
</evidence>
<keyword evidence="5 10" id="KW-0472">Membrane</keyword>
<feature type="transmembrane region" description="Helical" evidence="10">
    <location>
        <begin position="98"/>
        <end position="117"/>
    </location>
</feature>
<accession>A0A6B8RQL8</accession>
<proteinExistence type="inferred from homology"/>
<dbReference type="NCBIfam" id="TIGR00494">
    <property type="entry name" value="crcB"/>
    <property type="match status" value="1"/>
</dbReference>
<dbReference type="HAMAP" id="MF_00454">
    <property type="entry name" value="FluC"/>
    <property type="match status" value="1"/>
</dbReference>
<name>A0A6B8RQL8_9BACL</name>
<sequence>MIHFSAFWLVGLGGIIGTLCRFYLGKWVAVKVRTSFPWGTWVINLTGSMILGMLFALHSREALTDEAWWILGVGFCGAYTTFSTFGYEVQQLIEKKHVIAAAIYMLSSIILGLLAAWCGMEICT</sequence>
<keyword evidence="10" id="KW-0406">Ion transport</keyword>